<name>A0A0F8VWS4_9ZZZZ</name>
<gene>
    <name evidence="1" type="ORF">LCGC14_3141580</name>
</gene>
<sequence length="46" mass="5066">MKIVIIDNDSEVQGEIDLVGYNLDKSFARASVIGEIVNIVDGREDD</sequence>
<reference evidence="1" key="1">
    <citation type="journal article" date="2015" name="Nature">
        <title>Complex archaea that bridge the gap between prokaryotes and eukaryotes.</title>
        <authorList>
            <person name="Spang A."/>
            <person name="Saw J.H."/>
            <person name="Jorgensen S.L."/>
            <person name="Zaremba-Niedzwiedzka K."/>
            <person name="Martijn J."/>
            <person name="Lind A.E."/>
            <person name="van Eijk R."/>
            <person name="Schleper C."/>
            <person name="Guy L."/>
            <person name="Ettema T.J."/>
        </authorList>
    </citation>
    <scope>NUCLEOTIDE SEQUENCE</scope>
</reference>
<dbReference type="EMBL" id="LAZR01068890">
    <property type="protein sequence ID" value="KKK48792.1"/>
    <property type="molecule type" value="Genomic_DNA"/>
</dbReference>
<proteinExistence type="predicted"/>
<evidence type="ECO:0000313" key="1">
    <source>
        <dbReference type="EMBL" id="KKK48792.1"/>
    </source>
</evidence>
<dbReference type="AlphaFoldDB" id="A0A0F8VWS4"/>
<accession>A0A0F8VWS4</accession>
<comment type="caution">
    <text evidence="1">The sequence shown here is derived from an EMBL/GenBank/DDBJ whole genome shotgun (WGS) entry which is preliminary data.</text>
</comment>
<protein>
    <submittedName>
        <fullName evidence="1">Uncharacterized protein</fullName>
    </submittedName>
</protein>
<organism evidence="1">
    <name type="scientific">marine sediment metagenome</name>
    <dbReference type="NCBI Taxonomy" id="412755"/>
    <lineage>
        <taxon>unclassified sequences</taxon>
        <taxon>metagenomes</taxon>
        <taxon>ecological metagenomes</taxon>
    </lineage>
</organism>